<reference evidence="3 4" key="1">
    <citation type="submission" date="2016-11" db="EMBL/GenBank/DDBJ databases">
        <authorList>
            <person name="Jaros S."/>
            <person name="Januszkiewicz K."/>
            <person name="Wedrychowicz H."/>
        </authorList>
    </citation>
    <scope>NUCLEOTIDE SEQUENCE [LARGE SCALE GENOMIC DNA]</scope>
    <source>
        <strain evidence="3 4">OK807</strain>
    </source>
</reference>
<dbReference type="InterPro" id="IPR027417">
    <property type="entry name" value="P-loop_NTPase"/>
</dbReference>
<evidence type="ECO:0000313" key="4">
    <source>
        <dbReference type="Proteomes" id="UP000181909"/>
    </source>
</evidence>
<dbReference type="Gene3D" id="3.40.50.300">
    <property type="entry name" value="P-loop containing nucleotide triphosphate hydrolases"/>
    <property type="match status" value="1"/>
</dbReference>
<dbReference type="Proteomes" id="UP000181909">
    <property type="component" value="Unassembled WGS sequence"/>
</dbReference>
<dbReference type="PANTHER" id="PTHR34704">
    <property type="entry name" value="ATPASE"/>
    <property type="match status" value="1"/>
</dbReference>
<dbReference type="RefSeq" id="WP_072488287.1">
    <property type="nucleotide sequence ID" value="NZ_CP108276.1"/>
</dbReference>
<dbReference type="STRING" id="1893.SAMN02787144_10233"/>
<dbReference type="GO" id="GO:0005524">
    <property type="term" value="F:ATP binding"/>
    <property type="evidence" value="ECO:0007669"/>
    <property type="project" value="InterPro"/>
</dbReference>
<dbReference type="EMBL" id="FPJO01000023">
    <property type="protein sequence ID" value="SFY38962.1"/>
    <property type="molecule type" value="Genomic_DNA"/>
</dbReference>
<evidence type="ECO:0000259" key="2">
    <source>
        <dbReference type="Pfam" id="PF03008"/>
    </source>
</evidence>
<dbReference type="Pfam" id="PF03008">
    <property type="entry name" value="DUF234"/>
    <property type="match status" value="1"/>
</dbReference>
<accession>A0A1K2EUT2</accession>
<dbReference type="OrthoDB" id="3209349at2"/>
<organism evidence="3 4">
    <name type="scientific">Streptomyces atratus</name>
    <dbReference type="NCBI Taxonomy" id="1893"/>
    <lineage>
        <taxon>Bacteria</taxon>
        <taxon>Bacillati</taxon>
        <taxon>Actinomycetota</taxon>
        <taxon>Actinomycetes</taxon>
        <taxon>Kitasatosporales</taxon>
        <taxon>Streptomycetaceae</taxon>
        <taxon>Streptomyces</taxon>
    </lineage>
</organism>
<protein>
    <submittedName>
        <fullName evidence="3">Uncharacterized protein</fullName>
    </submittedName>
</protein>
<dbReference type="SUPFAM" id="SSF52540">
    <property type="entry name" value="P-loop containing nucleoside triphosphate hydrolases"/>
    <property type="match status" value="1"/>
</dbReference>
<evidence type="ECO:0000259" key="1">
    <source>
        <dbReference type="Pfam" id="PF01637"/>
    </source>
</evidence>
<proteinExistence type="predicted"/>
<dbReference type="PANTHER" id="PTHR34704:SF2">
    <property type="entry name" value="ATPASE"/>
    <property type="match status" value="1"/>
</dbReference>
<feature type="domain" description="DUF234" evidence="2">
    <location>
        <begin position="330"/>
        <end position="425"/>
    </location>
</feature>
<dbReference type="AlphaFoldDB" id="A0A1K2EUT2"/>
<gene>
    <name evidence="3" type="ORF">SAMN02787144_10233</name>
</gene>
<dbReference type="InterPro" id="IPR004256">
    <property type="entry name" value="DUF234"/>
</dbReference>
<sequence length="479" mass="52096">MGFYGRQRTLADLERRTLRIRESGTGQLLAVRGRRQVGKSRLFTRFVEQSGLPYLYFSAVKNAPPATQLQALTAELHTSTTPLADADSLFSAPPSDWRDALGRIAVACRSTPSVVVIDEFPWAAGADPTLEGQLQNAWDRRLESTPVLFVLIGSDVGMMERLTEHDRPLYGRARSTTVAPFDPAECAEALGSGGNPLAAFDTALITGGYPRLVLDRARAHSTRAFVHEQLGDENSDLAVMGQRSLDAEFPDAQQARRVLSAMGGADIGVSTFTQVVGRLPEEGGTAHTAVTRAIKMLADKGVVSVDVPVGAPANSRLRRYRIDDPYLRFWFRFVEEQQAHIARGRPDIARAAFDRGWPSWRGRAVEPLIQEAVYRLSPELPGLEDAGRVGSWWNRGNSQEYDIVVPAASGKRTLLLGSVKWRETKRFSDRELSHLAEARSAVPGASAAPLLAVCPAGVADGVHPDLTLTPADLLGAWGA</sequence>
<name>A0A1K2EUT2_STRAR</name>
<dbReference type="Pfam" id="PF01637">
    <property type="entry name" value="ATPase_2"/>
    <property type="match status" value="1"/>
</dbReference>
<dbReference type="InterPro" id="IPR011579">
    <property type="entry name" value="ATPase_dom"/>
</dbReference>
<feature type="domain" description="ATPase" evidence="1">
    <location>
        <begin position="3"/>
        <end position="184"/>
    </location>
</feature>
<evidence type="ECO:0000313" key="3">
    <source>
        <dbReference type="EMBL" id="SFY38962.1"/>
    </source>
</evidence>